<organism evidence="3">
    <name type="scientific">Dissoconium aciculare CBS 342.82</name>
    <dbReference type="NCBI Taxonomy" id="1314786"/>
    <lineage>
        <taxon>Eukaryota</taxon>
        <taxon>Fungi</taxon>
        <taxon>Dikarya</taxon>
        <taxon>Ascomycota</taxon>
        <taxon>Pezizomycotina</taxon>
        <taxon>Dothideomycetes</taxon>
        <taxon>Dothideomycetidae</taxon>
        <taxon>Mycosphaerellales</taxon>
        <taxon>Dissoconiaceae</taxon>
        <taxon>Dissoconium</taxon>
    </lineage>
</organism>
<dbReference type="Proteomes" id="UP000504637">
    <property type="component" value="Unplaced"/>
</dbReference>
<dbReference type="Pfam" id="PF17104">
    <property type="entry name" value="YBL010C_LAA2"/>
    <property type="match status" value="1"/>
</dbReference>
<feature type="compositionally biased region" description="Basic and acidic residues" evidence="1">
    <location>
        <begin position="125"/>
        <end position="158"/>
    </location>
</feature>
<feature type="compositionally biased region" description="Acidic residues" evidence="1">
    <location>
        <begin position="208"/>
        <end position="230"/>
    </location>
</feature>
<dbReference type="PANTHER" id="PTHR38698:SF1">
    <property type="entry name" value="FUNGAL PROTEIN"/>
    <property type="match status" value="1"/>
</dbReference>
<reference evidence="3" key="2">
    <citation type="submission" date="2020-04" db="EMBL/GenBank/DDBJ databases">
        <authorList>
            <consortium name="NCBI Genome Project"/>
        </authorList>
    </citation>
    <scope>NUCLEOTIDE SEQUENCE</scope>
    <source>
        <strain evidence="3">CBS 342.82</strain>
    </source>
</reference>
<dbReference type="AlphaFoldDB" id="A0A6J3MC91"/>
<reference evidence="3" key="1">
    <citation type="submission" date="2020-01" db="EMBL/GenBank/DDBJ databases">
        <authorList>
            <consortium name="DOE Joint Genome Institute"/>
            <person name="Haridas S."/>
            <person name="Albert R."/>
            <person name="Binder M."/>
            <person name="Bloem J."/>
            <person name="Labutti K."/>
            <person name="Salamov A."/>
            <person name="Andreopoulos B."/>
            <person name="Baker S.E."/>
            <person name="Barry K."/>
            <person name="Bills G."/>
            <person name="Bluhm B.H."/>
            <person name="Cannon C."/>
            <person name="Castanera R."/>
            <person name="Culley D.E."/>
            <person name="Daum C."/>
            <person name="Ezra D."/>
            <person name="Gonzalez J.B."/>
            <person name="Henrissat B."/>
            <person name="Kuo A."/>
            <person name="Liang C."/>
            <person name="Lipzen A."/>
            <person name="Lutzoni F."/>
            <person name="Magnuson J."/>
            <person name="Mondo S."/>
            <person name="Nolan M."/>
            <person name="Ohm R."/>
            <person name="Pangilinan J."/>
            <person name="Park H.-J."/>
            <person name="Ramirez L."/>
            <person name="Alfaro M."/>
            <person name="Sun H."/>
            <person name="Tritt A."/>
            <person name="Yoshinaga Y."/>
            <person name="Zwiers L.-H."/>
            <person name="Turgeon B.G."/>
            <person name="Goodwin S.B."/>
            <person name="Spatafora J.W."/>
            <person name="Crous P.W."/>
            <person name="Grigoriev I.V."/>
        </authorList>
    </citation>
    <scope>NUCLEOTIDE SEQUENCE</scope>
    <source>
        <strain evidence="3">CBS 342.82</strain>
    </source>
</reference>
<evidence type="ECO:0000313" key="3">
    <source>
        <dbReference type="RefSeq" id="XP_033462534.1"/>
    </source>
</evidence>
<dbReference type="RefSeq" id="XP_033462534.1">
    <property type="nucleotide sequence ID" value="XM_033607442.1"/>
</dbReference>
<feature type="region of interest" description="Disordered" evidence="1">
    <location>
        <begin position="194"/>
        <end position="253"/>
    </location>
</feature>
<feature type="region of interest" description="Disordered" evidence="1">
    <location>
        <begin position="368"/>
        <end position="413"/>
    </location>
</feature>
<keyword evidence="2" id="KW-1185">Reference proteome</keyword>
<feature type="compositionally biased region" description="Low complexity" evidence="1">
    <location>
        <begin position="380"/>
        <end position="391"/>
    </location>
</feature>
<gene>
    <name evidence="3" type="ORF">K489DRAFT_408149</name>
</gene>
<proteinExistence type="predicted"/>
<dbReference type="InterPro" id="IPR031355">
    <property type="entry name" value="YBL010C/LAA2-like"/>
</dbReference>
<protein>
    <submittedName>
        <fullName evidence="3">Uncharacterized protein</fullName>
    </submittedName>
</protein>
<evidence type="ECO:0000256" key="1">
    <source>
        <dbReference type="SAM" id="MobiDB-lite"/>
    </source>
</evidence>
<accession>A0A6J3MC91</accession>
<feature type="region of interest" description="Disordered" evidence="1">
    <location>
        <begin position="1"/>
        <end position="174"/>
    </location>
</feature>
<name>A0A6J3MC91_9PEZI</name>
<sequence>MSELQPPRIQTEDAGAHELSESSDEHFSSASEGGEPERLSSDNAPSSPIPITRVERVDDTAAHGEVPGTPAYKMRTQDAVPDEIEIIPEHQRSRSATLSRSRAASTLSATSRPQTPGGSPVPRTVVEKVDNMPRHGEVEGTLAHEKRLADAVPDEVRTVGDVPSPNGSKIVEQGPEERQAWFRSMWDNENVAEDTQLETTDENHDFGDDFDDFAEEGGDDDFGDFDEADETTNVQPVAEAPPLPQTAPSVLDTLPPLSPDSDFAKPTSNEALEAYLDAIFPNSSSERARVASPESSNNSAFLSERSLSLWQQLVQPPPMQPPNWTRSRIRRLFLVSLGVPVDLDEILPPSKQKRLILPNITINNTPTSASALDRIRNTDTNDSSTSLDSKTGAPKRSKRTGPSRGPSAPPDFDANRAALICGTTDEAMSGFEDAELKDHTFTLEILNQKASTVLEYWLQRRDEAVKEKEALEGVIENLVGFVKGRRNK</sequence>
<dbReference type="GeneID" id="54365242"/>
<evidence type="ECO:0000313" key="2">
    <source>
        <dbReference type="Proteomes" id="UP000504637"/>
    </source>
</evidence>
<dbReference type="PANTHER" id="PTHR38698">
    <property type="entry name" value="EXPRESSED PROTEIN"/>
    <property type="match status" value="1"/>
</dbReference>
<feature type="compositionally biased region" description="Basic and acidic residues" evidence="1">
    <location>
        <begin position="10"/>
        <end position="27"/>
    </location>
</feature>
<dbReference type="OrthoDB" id="5378975at2759"/>
<reference evidence="3" key="3">
    <citation type="submission" date="2025-08" db="UniProtKB">
        <authorList>
            <consortium name="RefSeq"/>
        </authorList>
    </citation>
    <scope>IDENTIFICATION</scope>
    <source>
        <strain evidence="3">CBS 342.82</strain>
    </source>
</reference>
<feature type="compositionally biased region" description="Low complexity" evidence="1">
    <location>
        <begin position="94"/>
        <end position="112"/>
    </location>
</feature>
<feature type="compositionally biased region" description="Basic and acidic residues" evidence="1">
    <location>
        <begin position="53"/>
        <end position="62"/>
    </location>
</feature>